<keyword evidence="2" id="KW-0479">Metal-binding</keyword>
<feature type="binding site" evidence="2">
    <location>
        <position position="68"/>
    </location>
    <ligand>
        <name>Mn(2+)</name>
        <dbReference type="ChEBI" id="CHEBI:29035"/>
        <label>1</label>
    </ligand>
</feature>
<keyword evidence="3" id="KW-0106">Calcium</keyword>
<protein>
    <submittedName>
        <fullName evidence="4">Mn-containing catalase</fullName>
    </submittedName>
</protein>
<evidence type="ECO:0000256" key="2">
    <source>
        <dbReference type="PIRSR" id="PIRSR607760-1"/>
    </source>
</evidence>
<dbReference type="Gene3D" id="1.20.1260.10">
    <property type="match status" value="1"/>
</dbReference>
<feature type="binding site" evidence="2">
    <location>
        <position position="35"/>
    </location>
    <ligand>
        <name>Mn(2+)</name>
        <dbReference type="ChEBI" id="CHEBI:29035"/>
        <label>1</label>
    </ligand>
</feature>
<sequence>MFKHEKHLLTEVKVEKPNPIYANLMQEQLGGANGELTAALTYFIQSFRIKNQEIKDLFLDIAAEEFGHAEIVATTINLLNGEDVTAPPAPVGSIEATTTSRLTPMLANSSGYLWTAAYVNETGDLAADLLTNIGNEQRAKTTYENLYRQIKDKHVRETIMYLLEREEAHNTMFREAFSKILGTGSLKDWGTTEDAKIYANLSTPGQYFGDLKDPKAPEFKDADPGK</sequence>
<dbReference type="Proteomes" id="UP000184526">
    <property type="component" value="Unassembled WGS sequence"/>
</dbReference>
<dbReference type="Pfam" id="PF05067">
    <property type="entry name" value="Mn_catalase"/>
    <property type="match status" value="1"/>
</dbReference>
<dbReference type="InterPro" id="IPR009078">
    <property type="entry name" value="Ferritin-like_SF"/>
</dbReference>
<feature type="binding site" evidence="3">
    <location>
        <position position="202"/>
    </location>
    <ligand>
        <name>Ca(2+)</name>
        <dbReference type="ChEBI" id="CHEBI:29108"/>
    </ligand>
</feature>
<dbReference type="RefSeq" id="WP_072830773.1">
    <property type="nucleotide sequence ID" value="NZ_FQXP01000004.1"/>
</dbReference>
<evidence type="ECO:0000256" key="1">
    <source>
        <dbReference type="ARBA" id="ARBA00007644"/>
    </source>
</evidence>
<comment type="similarity">
    <text evidence="1">Belongs to the manganese catalase family.</text>
</comment>
<dbReference type="STRING" id="1121306.SAMN02745196_01032"/>
<dbReference type="InterPro" id="IPR039377">
    <property type="entry name" value="Mn_catalase_dom"/>
</dbReference>
<feature type="binding site" evidence="3">
    <location>
        <position position="56"/>
    </location>
    <ligand>
        <name>Ca(2+)</name>
        <dbReference type="ChEBI" id="CHEBI:29108"/>
    </ligand>
</feature>
<dbReference type="EMBL" id="FQXP01000004">
    <property type="protein sequence ID" value="SHH68714.1"/>
    <property type="molecule type" value="Genomic_DNA"/>
</dbReference>
<comment type="cofactor">
    <cofactor evidence="3">
        <name>Ca(2+)</name>
        <dbReference type="ChEBI" id="CHEBI:29108"/>
    </cofactor>
    <text evidence="3">Binds 1 Ca(2+) ion per subunit.</text>
</comment>
<dbReference type="SUPFAM" id="SSF47240">
    <property type="entry name" value="Ferritin-like"/>
    <property type="match status" value="1"/>
</dbReference>
<feature type="binding site" evidence="2">
    <location>
        <position position="136"/>
    </location>
    <ligand>
        <name>Mn(2+)</name>
        <dbReference type="ChEBI" id="CHEBI:29035"/>
        <label>1</label>
    </ligand>
</feature>
<feature type="binding site" evidence="2">
    <location>
        <position position="65"/>
    </location>
    <ligand>
        <name>Mn(2+)</name>
        <dbReference type="ChEBI" id="CHEBI:29035"/>
        <label>1</label>
    </ligand>
</feature>
<evidence type="ECO:0000313" key="4">
    <source>
        <dbReference type="EMBL" id="SHH68714.1"/>
    </source>
</evidence>
<keyword evidence="5" id="KW-1185">Reference proteome</keyword>
<feature type="binding site" evidence="2">
    <location>
        <position position="169"/>
    </location>
    <ligand>
        <name>Mn(2+)</name>
        <dbReference type="ChEBI" id="CHEBI:29035"/>
        <label>1</label>
    </ligand>
</feature>
<dbReference type="CDD" id="cd01051">
    <property type="entry name" value="Mn_catalase"/>
    <property type="match status" value="1"/>
</dbReference>
<accession>A0A1M5V0Q4</accession>
<comment type="cofactor">
    <cofactor evidence="2">
        <name>Mn(2+)</name>
        <dbReference type="ChEBI" id="CHEBI:29035"/>
    </cofactor>
    <text evidence="2">Binds 2 manganese ions per subunit.</text>
</comment>
<evidence type="ECO:0000256" key="3">
    <source>
        <dbReference type="PIRSR" id="PIRSR607760-2"/>
    </source>
</evidence>
<name>A0A1M5V0Q4_9CLOT</name>
<evidence type="ECO:0000313" key="5">
    <source>
        <dbReference type="Proteomes" id="UP000184526"/>
    </source>
</evidence>
<reference evidence="4 5" key="1">
    <citation type="submission" date="2016-11" db="EMBL/GenBank/DDBJ databases">
        <authorList>
            <person name="Jaros S."/>
            <person name="Januszkiewicz K."/>
            <person name="Wedrychowicz H."/>
        </authorList>
    </citation>
    <scope>NUCLEOTIDE SEQUENCE [LARGE SCALE GENOMIC DNA]</scope>
    <source>
        <strain evidence="4 5">DSM 3089</strain>
    </source>
</reference>
<keyword evidence="2" id="KW-0464">Manganese</keyword>
<dbReference type="OrthoDB" id="9800585at2"/>
<proteinExistence type="inferred from homology"/>
<dbReference type="InterPro" id="IPR007760">
    <property type="entry name" value="Mn_catalase"/>
</dbReference>
<dbReference type="AlphaFoldDB" id="A0A1M5V0Q4"/>
<dbReference type="InterPro" id="IPR012347">
    <property type="entry name" value="Ferritin-like"/>
</dbReference>
<organism evidence="4 5">
    <name type="scientific">Clostridium collagenovorans DSM 3089</name>
    <dbReference type="NCBI Taxonomy" id="1121306"/>
    <lineage>
        <taxon>Bacteria</taxon>
        <taxon>Bacillati</taxon>
        <taxon>Bacillota</taxon>
        <taxon>Clostridia</taxon>
        <taxon>Eubacteriales</taxon>
        <taxon>Clostridiaceae</taxon>
        <taxon>Clostridium</taxon>
    </lineage>
</organism>
<dbReference type="GO" id="GO:0046872">
    <property type="term" value="F:metal ion binding"/>
    <property type="evidence" value="ECO:0007669"/>
    <property type="project" value="UniProtKB-KW"/>
</dbReference>
<feature type="binding site" evidence="3">
    <location>
        <position position="60"/>
    </location>
    <ligand>
        <name>Ca(2+)</name>
        <dbReference type="ChEBI" id="CHEBI:29108"/>
    </ligand>
</feature>
<feature type="binding site" evidence="3">
    <location>
        <position position="200"/>
    </location>
    <ligand>
        <name>Ca(2+)</name>
        <dbReference type="ChEBI" id="CHEBI:29108"/>
    </ligand>
</feature>
<gene>
    <name evidence="4" type="ORF">SAMN02745196_01032</name>
</gene>